<evidence type="ECO:0000313" key="7">
    <source>
        <dbReference type="EMBL" id="MET4580178.1"/>
    </source>
</evidence>
<evidence type="ECO:0000259" key="5">
    <source>
        <dbReference type="Pfam" id="PF04542"/>
    </source>
</evidence>
<dbReference type="SUPFAM" id="SSF88659">
    <property type="entry name" value="Sigma3 and sigma4 domains of RNA polymerase sigma factors"/>
    <property type="match status" value="1"/>
</dbReference>
<dbReference type="CDD" id="cd06171">
    <property type="entry name" value="Sigma70_r4"/>
    <property type="match status" value="1"/>
</dbReference>
<dbReference type="InterPro" id="IPR007627">
    <property type="entry name" value="RNA_pol_sigma70_r2"/>
</dbReference>
<dbReference type="PANTHER" id="PTHR43133:SF63">
    <property type="entry name" value="RNA POLYMERASE SIGMA FACTOR FECI-RELATED"/>
    <property type="match status" value="1"/>
</dbReference>
<evidence type="ECO:0000256" key="1">
    <source>
        <dbReference type="ARBA" id="ARBA00010641"/>
    </source>
</evidence>
<dbReference type="InterPro" id="IPR036388">
    <property type="entry name" value="WH-like_DNA-bd_sf"/>
</dbReference>
<dbReference type="EMBL" id="JBEPSH010000014">
    <property type="protein sequence ID" value="MET4580178.1"/>
    <property type="molecule type" value="Genomic_DNA"/>
</dbReference>
<name>A0ABV2QGL7_9BURK</name>
<protein>
    <submittedName>
        <fullName evidence="7">RNA polymerase sigma factor (Sigma-70 family)</fullName>
    </submittedName>
</protein>
<accession>A0ABV2QGL7</accession>
<dbReference type="Pfam" id="PF04542">
    <property type="entry name" value="Sigma70_r2"/>
    <property type="match status" value="1"/>
</dbReference>
<dbReference type="SUPFAM" id="SSF88946">
    <property type="entry name" value="Sigma2 domain of RNA polymerase sigma factors"/>
    <property type="match status" value="1"/>
</dbReference>
<organism evidence="7 8">
    <name type="scientific">Ottowia thiooxydans</name>
    <dbReference type="NCBI Taxonomy" id="219182"/>
    <lineage>
        <taxon>Bacteria</taxon>
        <taxon>Pseudomonadati</taxon>
        <taxon>Pseudomonadota</taxon>
        <taxon>Betaproteobacteria</taxon>
        <taxon>Burkholderiales</taxon>
        <taxon>Comamonadaceae</taxon>
        <taxon>Ottowia</taxon>
    </lineage>
</organism>
<dbReference type="NCBIfam" id="TIGR02937">
    <property type="entry name" value="sigma70-ECF"/>
    <property type="match status" value="1"/>
</dbReference>
<evidence type="ECO:0000259" key="6">
    <source>
        <dbReference type="Pfam" id="PF08281"/>
    </source>
</evidence>
<dbReference type="PANTHER" id="PTHR43133">
    <property type="entry name" value="RNA POLYMERASE ECF-TYPE SIGMA FACTO"/>
    <property type="match status" value="1"/>
</dbReference>
<keyword evidence="3" id="KW-0731">Sigma factor</keyword>
<evidence type="ECO:0000256" key="2">
    <source>
        <dbReference type="ARBA" id="ARBA00023015"/>
    </source>
</evidence>
<dbReference type="InterPro" id="IPR013325">
    <property type="entry name" value="RNA_pol_sigma_r2"/>
</dbReference>
<keyword evidence="4" id="KW-0804">Transcription</keyword>
<feature type="domain" description="RNA polymerase sigma factor 70 region 4 type 2" evidence="6">
    <location>
        <begin position="114"/>
        <end position="166"/>
    </location>
</feature>
<reference evidence="7 8" key="1">
    <citation type="submission" date="2024-06" db="EMBL/GenBank/DDBJ databases">
        <title>Sorghum-associated microbial communities from plants grown in Nebraska, USA.</title>
        <authorList>
            <person name="Schachtman D."/>
        </authorList>
    </citation>
    <scope>NUCLEOTIDE SEQUENCE [LARGE SCALE GENOMIC DNA]</scope>
    <source>
        <strain evidence="7 8">2709</strain>
    </source>
</reference>
<dbReference type="Gene3D" id="1.10.1740.10">
    <property type="match status" value="1"/>
</dbReference>
<dbReference type="InterPro" id="IPR014284">
    <property type="entry name" value="RNA_pol_sigma-70_dom"/>
</dbReference>
<dbReference type="Pfam" id="PF08281">
    <property type="entry name" value="Sigma70_r4_2"/>
    <property type="match status" value="1"/>
</dbReference>
<dbReference type="RefSeq" id="WP_354448901.1">
    <property type="nucleotide sequence ID" value="NZ_JBEPSH010000014.1"/>
</dbReference>
<evidence type="ECO:0000256" key="3">
    <source>
        <dbReference type="ARBA" id="ARBA00023082"/>
    </source>
</evidence>
<comment type="caution">
    <text evidence="7">The sequence shown here is derived from an EMBL/GenBank/DDBJ whole genome shotgun (WGS) entry which is preliminary data.</text>
</comment>
<dbReference type="InterPro" id="IPR013324">
    <property type="entry name" value="RNA_pol_sigma_r3/r4-like"/>
</dbReference>
<sequence>MADTLMLSGDTTLSIHALYCNHHRWLQSWLNRRLGNAFDAADLAQDTFVRILVSGRTPEAEQSRAHLTKIAKGLVIDLHRRRVLEAAYLQALAHLPSAVSLSEEERALVLEDLLRVDAALHALTPKAREAFLLSQLDGLTYSEIAQRMGVSFGSVRKYMLRAAQALQSIDWT</sequence>
<dbReference type="InterPro" id="IPR013249">
    <property type="entry name" value="RNA_pol_sigma70_r4_t2"/>
</dbReference>
<gene>
    <name evidence="7" type="ORF">ABIE13_005317</name>
</gene>
<dbReference type="Gene3D" id="1.10.10.10">
    <property type="entry name" value="Winged helix-like DNA-binding domain superfamily/Winged helix DNA-binding domain"/>
    <property type="match status" value="1"/>
</dbReference>
<evidence type="ECO:0000256" key="4">
    <source>
        <dbReference type="ARBA" id="ARBA00023163"/>
    </source>
</evidence>
<keyword evidence="8" id="KW-1185">Reference proteome</keyword>
<dbReference type="InterPro" id="IPR039425">
    <property type="entry name" value="RNA_pol_sigma-70-like"/>
</dbReference>
<proteinExistence type="inferred from homology"/>
<feature type="domain" description="RNA polymerase sigma-70 region 2" evidence="5">
    <location>
        <begin position="19"/>
        <end position="82"/>
    </location>
</feature>
<keyword evidence="2" id="KW-0805">Transcription regulation</keyword>
<evidence type="ECO:0000313" key="8">
    <source>
        <dbReference type="Proteomes" id="UP001549320"/>
    </source>
</evidence>
<comment type="similarity">
    <text evidence="1">Belongs to the sigma-70 factor family. ECF subfamily.</text>
</comment>
<dbReference type="Proteomes" id="UP001549320">
    <property type="component" value="Unassembled WGS sequence"/>
</dbReference>